<comment type="cofactor">
    <cofactor evidence="1">
        <name>Zn(2+)</name>
        <dbReference type="ChEBI" id="CHEBI:29105"/>
    </cofactor>
</comment>
<dbReference type="AlphaFoldDB" id="A0A3L9Y2M5"/>
<evidence type="ECO:0000259" key="7">
    <source>
        <dbReference type="Pfam" id="PF01979"/>
    </source>
</evidence>
<comment type="PTM">
    <text evidence="5">Carbamylation allows a single lysine to coordinate two divalent metal cations.</text>
</comment>
<comment type="similarity">
    <text evidence="2">Belongs to the metallo-dependent hydrolases superfamily. Hydantoinase/dihydropyrimidinase family.</text>
</comment>
<dbReference type="CDD" id="cd01314">
    <property type="entry name" value="D-HYD"/>
    <property type="match status" value="1"/>
</dbReference>
<dbReference type="InterPro" id="IPR011778">
    <property type="entry name" value="Hydantoinase/dihydroPyrase"/>
</dbReference>
<dbReference type="Pfam" id="PF01979">
    <property type="entry name" value="Amidohydro_1"/>
    <property type="match status" value="1"/>
</dbReference>
<dbReference type="InterPro" id="IPR032466">
    <property type="entry name" value="Metal_Hydrolase"/>
</dbReference>
<dbReference type="Gene3D" id="2.30.40.10">
    <property type="entry name" value="Urease, subunit C, domain 1"/>
    <property type="match status" value="1"/>
</dbReference>
<dbReference type="InterPro" id="IPR006680">
    <property type="entry name" value="Amidohydro-rel"/>
</dbReference>
<organism evidence="8 9">
    <name type="scientific">Rhodophyticola porphyridii</name>
    <dbReference type="NCBI Taxonomy" id="1852017"/>
    <lineage>
        <taxon>Bacteria</taxon>
        <taxon>Pseudomonadati</taxon>
        <taxon>Pseudomonadota</taxon>
        <taxon>Alphaproteobacteria</taxon>
        <taxon>Rhodobacterales</taxon>
        <taxon>Roseobacteraceae</taxon>
        <taxon>Rhodophyticola</taxon>
    </lineage>
</organism>
<name>A0A3L9Y2M5_9RHOB</name>
<dbReference type="GO" id="GO:0046872">
    <property type="term" value="F:metal ion binding"/>
    <property type="evidence" value="ECO:0007669"/>
    <property type="project" value="UniProtKB-KW"/>
</dbReference>
<protein>
    <submittedName>
        <fullName evidence="8">Dihydropyrimidinase</fullName>
        <ecNumber evidence="8">3.5.2.2</ecNumber>
    </submittedName>
</protein>
<dbReference type="InterPro" id="IPR050378">
    <property type="entry name" value="Metallo-dep_Hydrolases_sf"/>
</dbReference>
<evidence type="ECO:0000256" key="5">
    <source>
        <dbReference type="PIRSR" id="PIRSR611778-50"/>
    </source>
</evidence>
<keyword evidence="3" id="KW-0479">Metal-binding</keyword>
<dbReference type="FunFam" id="3.20.20.140:FF:000174">
    <property type="entry name" value="Dihydropyrimidinase-related protein 2"/>
    <property type="match status" value="1"/>
</dbReference>
<evidence type="ECO:0000256" key="2">
    <source>
        <dbReference type="ARBA" id="ARBA00008829"/>
    </source>
</evidence>
<evidence type="ECO:0000256" key="4">
    <source>
        <dbReference type="ARBA" id="ARBA00022801"/>
    </source>
</evidence>
<keyword evidence="4 8" id="KW-0378">Hydrolase</keyword>
<dbReference type="PANTHER" id="PTHR11647">
    <property type="entry name" value="HYDRANTOINASE/DIHYDROPYRIMIDINASE FAMILY MEMBER"/>
    <property type="match status" value="1"/>
</dbReference>
<evidence type="ECO:0000313" key="8">
    <source>
        <dbReference type="EMBL" id="RMA42702.1"/>
    </source>
</evidence>
<proteinExistence type="inferred from homology"/>
<sequence length="479" mass="51794">MARQSHDMIIRNGTVVTAERTERADIAVQGGKVVAVGQQIGQAPVEIDATERLVMPGGVDSHCHIEQLSGAGLMNADSFETATRSALIGGTTTTISFAAQHPGQKLSKVVEDYQALAAKGAICDHAFHIIVSDLSGGNLTDDLPSLLAQGHRSIKLFTVYDRVRMGDEDILDVLWCARCHGGLVNIHSENDGLIRWMTRRLIEAGKTGARFHPASHPRAAEIEALNRMCIFSEVTGQPVMLFHISCAEGVEIVRAARARGVPALAETCPHYLFMTVDQLDLPGNEAAGLMCSPPQRELKDQEALWQALERGYLQVVSSDHAPYRLDDTGKFAHGRDAPFNKIANGMPGLETRLPLLFDAMVSQGRLGAERFVALTATNPADIYGLPGKGRIAPGADADIVLWDPDRTVTFGVDDLHDNTGYNPYAGRVVRGWPETVISRGEIVVDQGRVLGKPGRGRRLPMEISTSMRPLPDPAATLPS</sequence>
<dbReference type="GO" id="GO:0005829">
    <property type="term" value="C:cytosol"/>
    <property type="evidence" value="ECO:0007669"/>
    <property type="project" value="TreeGrafter"/>
</dbReference>
<keyword evidence="9" id="KW-1185">Reference proteome</keyword>
<dbReference type="PANTHER" id="PTHR11647:SF1">
    <property type="entry name" value="COLLAPSIN RESPONSE MEDIATOR PROTEIN"/>
    <property type="match status" value="1"/>
</dbReference>
<dbReference type="Gene3D" id="3.20.20.140">
    <property type="entry name" value="Metal-dependent hydrolases"/>
    <property type="match status" value="1"/>
</dbReference>
<evidence type="ECO:0000256" key="6">
    <source>
        <dbReference type="SAM" id="MobiDB-lite"/>
    </source>
</evidence>
<dbReference type="SUPFAM" id="SSF51556">
    <property type="entry name" value="Metallo-dependent hydrolases"/>
    <property type="match status" value="1"/>
</dbReference>
<evidence type="ECO:0000313" key="9">
    <source>
        <dbReference type="Proteomes" id="UP000281343"/>
    </source>
</evidence>
<feature type="region of interest" description="Disordered" evidence="6">
    <location>
        <begin position="454"/>
        <end position="479"/>
    </location>
</feature>
<feature type="modified residue" description="N6-carboxylysine" evidence="5">
    <location>
        <position position="155"/>
    </location>
</feature>
<gene>
    <name evidence="8" type="primary">hydA</name>
    <name evidence="8" type="ORF">D9R08_07885</name>
</gene>
<dbReference type="NCBIfam" id="TIGR02033">
    <property type="entry name" value="D-hydantoinase"/>
    <property type="match status" value="1"/>
</dbReference>
<dbReference type="GO" id="GO:0004157">
    <property type="term" value="F:dihydropyrimidinase activity"/>
    <property type="evidence" value="ECO:0007669"/>
    <property type="project" value="UniProtKB-EC"/>
</dbReference>
<dbReference type="OrthoDB" id="9775759at2"/>
<accession>A0A3L9Y2M5</accession>
<comment type="caution">
    <text evidence="8">The sequence shown here is derived from an EMBL/GenBank/DDBJ whole genome shotgun (WGS) entry which is preliminary data.</text>
</comment>
<dbReference type="EMBL" id="RCNT01000003">
    <property type="protein sequence ID" value="RMA42702.1"/>
    <property type="molecule type" value="Genomic_DNA"/>
</dbReference>
<dbReference type="SUPFAM" id="SSF51338">
    <property type="entry name" value="Composite domain of metallo-dependent hydrolases"/>
    <property type="match status" value="1"/>
</dbReference>
<dbReference type="Proteomes" id="UP000281343">
    <property type="component" value="Unassembled WGS sequence"/>
</dbReference>
<dbReference type="EC" id="3.5.2.2" evidence="8"/>
<dbReference type="InterPro" id="IPR011059">
    <property type="entry name" value="Metal-dep_hydrolase_composite"/>
</dbReference>
<evidence type="ECO:0000256" key="3">
    <source>
        <dbReference type="ARBA" id="ARBA00022723"/>
    </source>
</evidence>
<feature type="domain" description="Amidohydrolase-related" evidence="7">
    <location>
        <begin position="53"/>
        <end position="443"/>
    </location>
</feature>
<reference evidence="8 9" key="1">
    <citation type="submission" date="2018-10" db="EMBL/GenBank/DDBJ databases">
        <authorList>
            <person name="Jung H.S."/>
            <person name="Jeon C.O."/>
        </authorList>
    </citation>
    <scope>NUCLEOTIDE SEQUENCE [LARGE SCALE GENOMIC DNA]</scope>
    <source>
        <strain evidence="8 9">MA-7-27</strain>
    </source>
</reference>
<evidence type="ECO:0000256" key="1">
    <source>
        <dbReference type="ARBA" id="ARBA00001947"/>
    </source>
</evidence>